<evidence type="ECO:0000256" key="1">
    <source>
        <dbReference type="SAM" id="MobiDB-lite"/>
    </source>
</evidence>
<dbReference type="Proteomes" id="UP001497392">
    <property type="component" value="Unassembled WGS sequence"/>
</dbReference>
<gene>
    <name evidence="3" type="primary">g1010</name>
    <name evidence="3" type="ORF">VP750_LOCUS877</name>
</gene>
<accession>A0ABP1FH14</accession>
<name>A0ABP1FH14_9CHLO</name>
<reference evidence="3 4" key="1">
    <citation type="submission" date="2024-06" db="EMBL/GenBank/DDBJ databases">
        <authorList>
            <person name="Kraege A."/>
            <person name="Thomma B."/>
        </authorList>
    </citation>
    <scope>NUCLEOTIDE SEQUENCE [LARGE SCALE GENOMIC DNA]</scope>
</reference>
<keyword evidence="2" id="KW-1133">Transmembrane helix</keyword>
<keyword evidence="4" id="KW-1185">Reference proteome</keyword>
<dbReference type="EMBL" id="CAXHTA020000002">
    <property type="protein sequence ID" value="CAL5219218.1"/>
    <property type="molecule type" value="Genomic_DNA"/>
</dbReference>
<protein>
    <submittedName>
        <fullName evidence="3">G1010 protein</fullName>
    </submittedName>
</protein>
<feature type="region of interest" description="Disordered" evidence="1">
    <location>
        <begin position="1"/>
        <end position="35"/>
    </location>
</feature>
<proteinExistence type="predicted"/>
<feature type="transmembrane region" description="Helical" evidence="2">
    <location>
        <begin position="172"/>
        <end position="191"/>
    </location>
</feature>
<comment type="caution">
    <text evidence="3">The sequence shown here is derived from an EMBL/GenBank/DDBJ whole genome shotgun (WGS) entry which is preliminary data.</text>
</comment>
<keyword evidence="2" id="KW-0812">Transmembrane</keyword>
<evidence type="ECO:0000313" key="4">
    <source>
        <dbReference type="Proteomes" id="UP001497392"/>
    </source>
</evidence>
<evidence type="ECO:0000256" key="2">
    <source>
        <dbReference type="SAM" id="Phobius"/>
    </source>
</evidence>
<evidence type="ECO:0000313" key="3">
    <source>
        <dbReference type="EMBL" id="CAL5219218.1"/>
    </source>
</evidence>
<keyword evidence="2" id="KW-0472">Membrane</keyword>
<sequence length="200" mass="21693">MVVPPYANGGSNDRNEYSREYFASVGPDKQRDNQDPKALKAQDMALRRLNVIKNGIDEPDKTILVGCTDRNNLHTRIGFIFMETFVPFEVNEIEDLVEVFLPLVKAKQGVEGVNGMHPPFAVAAEDYSRTKPGQAAASTSSHAPSSAPTTVGIISDVGVWEPRRQGLLGTLYSIYQLGLPIAALIVVGLGMREGSQSSTC</sequence>
<organism evidence="3 4">
    <name type="scientific">Coccomyxa viridis</name>
    <dbReference type="NCBI Taxonomy" id="1274662"/>
    <lineage>
        <taxon>Eukaryota</taxon>
        <taxon>Viridiplantae</taxon>
        <taxon>Chlorophyta</taxon>
        <taxon>core chlorophytes</taxon>
        <taxon>Trebouxiophyceae</taxon>
        <taxon>Trebouxiophyceae incertae sedis</taxon>
        <taxon>Coccomyxaceae</taxon>
        <taxon>Coccomyxa</taxon>
    </lineage>
</organism>